<reference evidence="9 10" key="1">
    <citation type="submission" date="2019-08" db="EMBL/GenBank/DDBJ databases">
        <title>Lentzea from Indian Himalayas.</title>
        <authorList>
            <person name="Mandal S."/>
            <person name="Mallick Gupta A."/>
            <person name="Maiti P.K."/>
            <person name="Sarkar J."/>
            <person name="Mandal S."/>
        </authorList>
    </citation>
    <scope>NUCLEOTIDE SEQUENCE [LARGE SCALE GENOMIC DNA]</scope>
    <source>
        <strain evidence="9 10">PSKA42</strain>
    </source>
</reference>
<evidence type="ECO:0000256" key="5">
    <source>
        <dbReference type="ARBA" id="ARBA00022989"/>
    </source>
</evidence>
<feature type="transmembrane region" description="Helical" evidence="7">
    <location>
        <begin position="159"/>
        <end position="179"/>
    </location>
</feature>
<feature type="transmembrane region" description="Helical" evidence="7">
    <location>
        <begin position="408"/>
        <end position="426"/>
    </location>
</feature>
<feature type="domain" description="Amino acid permease/ SLC12A" evidence="8">
    <location>
        <begin position="18"/>
        <end position="451"/>
    </location>
</feature>
<evidence type="ECO:0000313" key="9">
    <source>
        <dbReference type="EMBL" id="NKE58801.1"/>
    </source>
</evidence>
<evidence type="ECO:0000256" key="3">
    <source>
        <dbReference type="ARBA" id="ARBA00022692"/>
    </source>
</evidence>
<keyword evidence="6 7" id="KW-0472">Membrane</keyword>
<evidence type="ECO:0000256" key="7">
    <source>
        <dbReference type="SAM" id="Phobius"/>
    </source>
</evidence>
<feature type="transmembrane region" description="Helical" evidence="7">
    <location>
        <begin position="336"/>
        <end position="356"/>
    </location>
</feature>
<evidence type="ECO:0000256" key="6">
    <source>
        <dbReference type="ARBA" id="ARBA00023136"/>
    </source>
</evidence>
<keyword evidence="5 7" id="KW-1133">Transmembrane helix</keyword>
<keyword evidence="3 7" id="KW-0812">Transmembrane</keyword>
<comment type="caution">
    <text evidence="9">The sequence shown here is derived from an EMBL/GenBank/DDBJ whole genome shotgun (WGS) entry which is preliminary data.</text>
</comment>
<feature type="transmembrane region" description="Helical" evidence="7">
    <location>
        <begin position="432"/>
        <end position="451"/>
    </location>
</feature>
<dbReference type="PROSITE" id="PS00218">
    <property type="entry name" value="AMINO_ACID_PERMEASE_1"/>
    <property type="match status" value="1"/>
</dbReference>
<feature type="transmembrane region" description="Helical" evidence="7">
    <location>
        <begin position="199"/>
        <end position="220"/>
    </location>
</feature>
<evidence type="ECO:0000313" key="10">
    <source>
        <dbReference type="Proteomes" id="UP001515943"/>
    </source>
</evidence>
<evidence type="ECO:0000256" key="4">
    <source>
        <dbReference type="ARBA" id="ARBA00022970"/>
    </source>
</evidence>
<dbReference type="Gene3D" id="1.20.1740.10">
    <property type="entry name" value="Amino acid/polyamine transporter I"/>
    <property type="match status" value="1"/>
</dbReference>
<feature type="transmembrane region" description="Helical" evidence="7">
    <location>
        <begin position="126"/>
        <end position="147"/>
    </location>
</feature>
<organism evidence="9 10">
    <name type="scientific">Lentzea indica</name>
    <dbReference type="NCBI Taxonomy" id="2604800"/>
    <lineage>
        <taxon>Bacteria</taxon>
        <taxon>Bacillati</taxon>
        <taxon>Actinomycetota</taxon>
        <taxon>Actinomycetes</taxon>
        <taxon>Pseudonocardiales</taxon>
        <taxon>Pseudonocardiaceae</taxon>
        <taxon>Lentzea</taxon>
    </lineage>
</organism>
<feature type="transmembrane region" description="Helical" evidence="7">
    <location>
        <begin position="362"/>
        <end position="387"/>
    </location>
</feature>
<feature type="transmembrane region" description="Helical" evidence="7">
    <location>
        <begin position="281"/>
        <end position="303"/>
    </location>
</feature>
<dbReference type="Pfam" id="PF00324">
    <property type="entry name" value="AA_permease"/>
    <property type="match status" value="1"/>
</dbReference>
<protein>
    <submittedName>
        <fullName evidence="9">Amino acid permease</fullName>
    </submittedName>
</protein>
<dbReference type="Proteomes" id="UP001515943">
    <property type="component" value="Unassembled WGS sequence"/>
</dbReference>
<dbReference type="PANTHER" id="PTHR43495:SF5">
    <property type="entry name" value="GAMMA-AMINOBUTYRIC ACID PERMEASE"/>
    <property type="match status" value="1"/>
</dbReference>
<comment type="subcellular location">
    <subcellularLocation>
        <location evidence="1">Membrane</location>
        <topology evidence="1">Multi-pass membrane protein</topology>
    </subcellularLocation>
</comment>
<feature type="transmembrane region" description="Helical" evidence="7">
    <location>
        <begin position="240"/>
        <end position="261"/>
    </location>
</feature>
<feature type="transmembrane region" description="Helical" evidence="7">
    <location>
        <begin position="20"/>
        <end position="39"/>
    </location>
</feature>
<keyword evidence="10" id="KW-1185">Reference proteome</keyword>
<name>A0ABX1FJK9_9PSEU</name>
<proteinExistence type="predicted"/>
<evidence type="ECO:0000256" key="1">
    <source>
        <dbReference type="ARBA" id="ARBA00004141"/>
    </source>
</evidence>
<keyword evidence="2" id="KW-0813">Transport</keyword>
<dbReference type="InterPro" id="IPR004840">
    <property type="entry name" value="Amino_acid_permease_CS"/>
</dbReference>
<dbReference type="PIRSF" id="PIRSF006060">
    <property type="entry name" value="AA_transporter"/>
    <property type="match status" value="1"/>
</dbReference>
<evidence type="ECO:0000259" key="8">
    <source>
        <dbReference type="Pfam" id="PF00324"/>
    </source>
</evidence>
<dbReference type="InterPro" id="IPR004841">
    <property type="entry name" value="AA-permease/SLC12A_dom"/>
</dbReference>
<feature type="transmembrane region" description="Helical" evidence="7">
    <location>
        <begin position="45"/>
        <end position="65"/>
    </location>
</feature>
<dbReference type="EMBL" id="VSRL01000065">
    <property type="protein sequence ID" value="NKE58801.1"/>
    <property type="molecule type" value="Genomic_DNA"/>
</dbReference>
<dbReference type="PANTHER" id="PTHR43495">
    <property type="entry name" value="GABA PERMEASE"/>
    <property type="match status" value="1"/>
</dbReference>
<keyword evidence="4" id="KW-0029">Amino-acid transport</keyword>
<gene>
    <name evidence="9" type="ORF">FXN61_19090</name>
</gene>
<evidence type="ECO:0000256" key="2">
    <source>
        <dbReference type="ARBA" id="ARBA00022448"/>
    </source>
</evidence>
<accession>A0ABX1FJK9</accession>
<sequence length="465" mass="48569">MRGEKNGGLRRQLSSRQIGMISLGGAIGTGLFLGSSLAITKAGPAVVLVYLAAALVAVALAYALAEMVVVHPHAGGFGAVTNRYLGPFAGYLQRWSYWAAQVVTVGGEVVAAGLYVRFWWPQVPLWAAVSFFAVVVVVVNLAAVKLFGEVEYWFSAVKVFALVMFVVLGAAYVAVGLPGRDAVGLSAWTDHGGFAPNGLSGLWLAVTIATLSYGGVEAVAMTAAESRQPDRDIPRATRRVVLRLVLFYVLATGIIVAIVPWTRASEGGGITKSPFVLLFEVAGIPAAAGIMNLVVLTAALSAANTTLYLASRTVHSLALDGLAPGRLAATSSHGSPVGAVLVSTIGLAVAALAAALSPGDVFPLMLGIGLFSGMITWLLVFAGHWAFRRRRTAEGLDPAPFRLPGAPVTTALAAAFVVSVLITTAFTAEFGAAWKVGSVFTALLCLCWPLVRARRRAWQLAEANR</sequence>